<sequence length="185" mass="20946">MPSHSRWFRLCTCKRPVVLEPPSLCPRGSCGRWRLVVVKGLSFNPPGPPLSAPPFSLRPSPFRCHFYLEFRLLASRLFRPGTGSPAHSLSHLATRVAAQPLVGGSVPATALFQRPRPRFRDRLFGARCCQYRGSDRSECALSWRWRVRRRELCEGGTSGHQAAATSREEREQRAEATRLQQQVPR</sequence>
<dbReference type="EMBL" id="JANPWB010000009">
    <property type="protein sequence ID" value="KAJ1152219.1"/>
    <property type="molecule type" value="Genomic_DNA"/>
</dbReference>
<gene>
    <name evidence="2" type="ORF">NDU88_004996</name>
</gene>
<evidence type="ECO:0000313" key="2">
    <source>
        <dbReference type="EMBL" id="KAJ1152219.1"/>
    </source>
</evidence>
<proteinExistence type="predicted"/>
<dbReference type="Proteomes" id="UP001066276">
    <property type="component" value="Chromosome 5"/>
</dbReference>
<protein>
    <submittedName>
        <fullName evidence="2">Uncharacterized protein</fullName>
    </submittedName>
</protein>
<name>A0AAV7RHA4_PLEWA</name>
<feature type="compositionally biased region" description="Basic and acidic residues" evidence="1">
    <location>
        <begin position="166"/>
        <end position="176"/>
    </location>
</feature>
<evidence type="ECO:0000256" key="1">
    <source>
        <dbReference type="SAM" id="MobiDB-lite"/>
    </source>
</evidence>
<evidence type="ECO:0000313" key="3">
    <source>
        <dbReference type="Proteomes" id="UP001066276"/>
    </source>
</evidence>
<organism evidence="2 3">
    <name type="scientific">Pleurodeles waltl</name>
    <name type="common">Iberian ribbed newt</name>
    <dbReference type="NCBI Taxonomy" id="8319"/>
    <lineage>
        <taxon>Eukaryota</taxon>
        <taxon>Metazoa</taxon>
        <taxon>Chordata</taxon>
        <taxon>Craniata</taxon>
        <taxon>Vertebrata</taxon>
        <taxon>Euteleostomi</taxon>
        <taxon>Amphibia</taxon>
        <taxon>Batrachia</taxon>
        <taxon>Caudata</taxon>
        <taxon>Salamandroidea</taxon>
        <taxon>Salamandridae</taxon>
        <taxon>Pleurodelinae</taxon>
        <taxon>Pleurodeles</taxon>
    </lineage>
</organism>
<reference evidence="2" key="1">
    <citation type="journal article" date="2022" name="bioRxiv">
        <title>Sequencing and chromosome-scale assembly of the giantPleurodeles waltlgenome.</title>
        <authorList>
            <person name="Brown T."/>
            <person name="Elewa A."/>
            <person name="Iarovenko S."/>
            <person name="Subramanian E."/>
            <person name="Araus A.J."/>
            <person name="Petzold A."/>
            <person name="Susuki M."/>
            <person name="Suzuki K.-i.T."/>
            <person name="Hayashi T."/>
            <person name="Toyoda A."/>
            <person name="Oliveira C."/>
            <person name="Osipova E."/>
            <person name="Leigh N.D."/>
            <person name="Simon A."/>
            <person name="Yun M.H."/>
        </authorList>
    </citation>
    <scope>NUCLEOTIDE SEQUENCE</scope>
    <source>
        <strain evidence="2">20211129_DDA</strain>
        <tissue evidence="2">Liver</tissue>
    </source>
</reference>
<feature type="region of interest" description="Disordered" evidence="1">
    <location>
        <begin position="156"/>
        <end position="185"/>
    </location>
</feature>
<dbReference type="AlphaFoldDB" id="A0AAV7RHA4"/>
<accession>A0AAV7RHA4</accession>
<keyword evidence="3" id="KW-1185">Reference proteome</keyword>
<comment type="caution">
    <text evidence="2">The sequence shown here is derived from an EMBL/GenBank/DDBJ whole genome shotgun (WGS) entry which is preliminary data.</text>
</comment>